<feature type="compositionally biased region" description="Basic residues" evidence="1">
    <location>
        <begin position="162"/>
        <end position="173"/>
    </location>
</feature>
<feature type="region of interest" description="Disordered" evidence="1">
    <location>
        <begin position="1"/>
        <end position="21"/>
    </location>
</feature>
<feature type="compositionally biased region" description="Basic residues" evidence="1">
    <location>
        <begin position="64"/>
        <end position="73"/>
    </location>
</feature>
<comment type="caution">
    <text evidence="2">The sequence shown here is derived from an EMBL/GenBank/DDBJ whole genome shotgun (WGS) entry which is preliminary data.</text>
</comment>
<organism evidence="2 3">
    <name type="scientific">Steinernema carpocapsae</name>
    <name type="common">Entomopathogenic nematode</name>
    <dbReference type="NCBI Taxonomy" id="34508"/>
    <lineage>
        <taxon>Eukaryota</taxon>
        <taxon>Metazoa</taxon>
        <taxon>Ecdysozoa</taxon>
        <taxon>Nematoda</taxon>
        <taxon>Chromadorea</taxon>
        <taxon>Rhabditida</taxon>
        <taxon>Tylenchina</taxon>
        <taxon>Panagrolaimomorpha</taxon>
        <taxon>Strongyloidoidea</taxon>
        <taxon>Steinernematidae</taxon>
        <taxon>Steinernema</taxon>
    </lineage>
</organism>
<name>A0A4U5MJA8_STECR</name>
<protein>
    <submittedName>
        <fullName evidence="2">Uncharacterized protein</fullName>
    </submittedName>
</protein>
<sequence length="173" mass="19767">MTSEQHQRSGADQPRSPGVYHPRELTQWFPTWRPLKLRLSRCPANSERTAWNRLALGNDSRTQSRSRVRRGKLPKPFSTNWPSKGCILVSTDESVKDERANIEKILEEVPNLASVETSSFTVFGEFRTDSVESVGPWERFPDSVAIKSSSREAASCPSRSQRIGHRRMHPRLH</sequence>
<gene>
    <name evidence="2" type="ORF">L596_021610</name>
</gene>
<reference evidence="2 3" key="1">
    <citation type="journal article" date="2015" name="Genome Biol.">
        <title>Comparative genomics of Steinernema reveals deeply conserved gene regulatory networks.</title>
        <authorList>
            <person name="Dillman A.R."/>
            <person name="Macchietto M."/>
            <person name="Porter C.F."/>
            <person name="Rogers A."/>
            <person name="Williams B."/>
            <person name="Antoshechkin I."/>
            <person name="Lee M.M."/>
            <person name="Goodwin Z."/>
            <person name="Lu X."/>
            <person name="Lewis E.E."/>
            <person name="Goodrich-Blair H."/>
            <person name="Stock S.P."/>
            <person name="Adams B.J."/>
            <person name="Sternberg P.W."/>
            <person name="Mortazavi A."/>
        </authorList>
    </citation>
    <scope>NUCLEOTIDE SEQUENCE [LARGE SCALE GENOMIC DNA]</scope>
    <source>
        <strain evidence="2 3">ALL</strain>
    </source>
</reference>
<accession>A0A4U5MJA8</accession>
<evidence type="ECO:0000313" key="3">
    <source>
        <dbReference type="Proteomes" id="UP000298663"/>
    </source>
</evidence>
<reference evidence="2 3" key="2">
    <citation type="journal article" date="2019" name="G3 (Bethesda)">
        <title>Hybrid Assembly of the Genome of the Entomopathogenic Nematode Steinernema carpocapsae Identifies the X-Chromosome.</title>
        <authorList>
            <person name="Serra L."/>
            <person name="Macchietto M."/>
            <person name="Macias-Munoz A."/>
            <person name="McGill C.J."/>
            <person name="Rodriguez I.M."/>
            <person name="Rodriguez B."/>
            <person name="Murad R."/>
            <person name="Mortazavi A."/>
        </authorList>
    </citation>
    <scope>NUCLEOTIDE SEQUENCE [LARGE SCALE GENOMIC DNA]</scope>
    <source>
        <strain evidence="2 3">ALL</strain>
    </source>
</reference>
<dbReference type="Proteomes" id="UP000298663">
    <property type="component" value="Unassembled WGS sequence"/>
</dbReference>
<evidence type="ECO:0000313" key="2">
    <source>
        <dbReference type="EMBL" id="TKR69448.1"/>
    </source>
</evidence>
<keyword evidence="3" id="KW-1185">Reference proteome</keyword>
<dbReference type="AlphaFoldDB" id="A0A4U5MJA8"/>
<feature type="compositionally biased region" description="Polar residues" evidence="1">
    <location>
        <begin position="148"/>
        <end position="161"/>
    </location>
</feature>
<evidence type="ECO:0000256" key="1">
    <source>
        <dbReference type="SAM" id="MobiDB-lite"/>
    </source>
</evidence>
<feature type="region of interest" description="Disordered" evidence="1">
    <location>
        <begin position="148"/>
        <end position="173"/>
    </location>
</feature>
<dbReference type="EMBL" id="AZBU02000007">
    <property type="protein sequence ID" value="TKR69448.1"/>
    <property type="molecule type" value="Genomic_DNA"/>
</dbReference>
<feature type="region of interest" description="Disordered" evidence="1">
    <location>
        <begin position="56"/>
        <end position="75"/>
    </location>
</feature>
<proteinExistence type="predicted"/>